<dbReference type="InterPro" id="IPR001245">
    <property type="entry name" value="Ser-Thr/Tyr_kinase_cat_dom"/>
</dbReference>
<gene>
    <name evidence="4" type="ORF">WN944_023320</name>
</gene>
<feature type="domain" description="Serine-threonine/tyrosine-protein kinase catalytic" evidence="3">
    <location>
        <begin position="124"/>
        <end position="232"/>
    </location>
</feature>
<dbReference type="InterPro" id="IPR036426">
    <property type="entry name" value="Bulb-type_lectin_dom_sf"/>
</dbReference>
<protein>
    <recommendedName>
        <fullName evidence="3">Serine-threonine/tyrosine-protein kinase catalytic domain-containing protein</fullName>
    </recommendedName>
</protein>
<dbReference type="SUPFAM" id="SSF56112">
    <property type="entry name" value="Protein kinase-like (PK-like)"/>
    <property type="match status" value="1"/>
</dbReference>
<comment type="caution">
    <text evidence="4">The sequence shown here is derived from an EMBL/GenBank/DDBJ whole genome shotgun (WGS) entry which is preliminary data.</text>
</comment>
<keyword evidence="5" id="KW-1185">Reference proteome</keyword>
<name>A0AAP0R1X7_9ROSI</name>
<dbReference type="Gene3D" id="3.30.200.20">
    <property type="entry name" value="Phosphorylase Kinase, domain 1"/>
    <property type="match status" value="1"/>
</dbReference>
<evidence type="ECO:0000313" key="4">
    <source>
        <dbReference type="EMBL" id="KAK9230353.1"/>
    </source>
</evidence>
<dbReference type="Proteomes" id="UP001428341">
    <property type="component" value="Unassembled WGS sequence"/>
</dbReference>
<evidence type="ECO:0000256" key="2">
    <source>
        <dbReference type="ARBA" id="ARBA00023157"/>
    </source>
</evidence>
<dbReference type="InterPro" id="IPR051343">
    <property type="entry name" value="G-type_lectin_kinases/EP1-like"/>
</dbReference>
<evidence type="ECO:0000259" key="3">
    <source>
        <dbReference type="Pfam" id="PF07714"/>
    </source>
</evidence>
<reference evidence="4 5" key="1">
    <citation type="submission" date="2024-05" db="EMBL/GenBank/DDBJ databases">
        <title>Haplotype-resolved chromosome-level genome assembly of Huyou (Citrus changshanensis).</title>
        <authorList>
            <person name="Miao C."/>
            <person name="Chen W."/>
            <person name="Wu Y."/>
            <person name="Wang L."/>
            <person name="Zhao S."/>
            <person name="Grierson D."/>
            <person name="Xu C."/>
            <person name="Chen K."/>
        </authorList>
    </citation>
    <scope>NUCLEOTIDE SEQUENCE [LARGE SCALE GENOMIC DNA]</scope>
    <source>
        <strain evidence="4">01-14</strain>
        <tissue evidence="4">Leaf</tissue>
    </source>
</reference>
<keyword evidence="2" id="KW-1015">Disulfide bond</keyword>
<dbReference type="PANTHER" id="PTHR47976:SF27">
    <property type="entry name" value="RECEPTOR-LIKE SERINE_THREONINE-PROTEIN KINASE"/>
    <property type="match status" value="1"/>
</dbReference>
<accession>A0AAP0R1X7</accession>
<sequence>MRVDGNLLLYPKNTIDENIDVYQANDADNHQQFHLYLDNTARLLLLNSSTSEIWSLYSDSSFNNNSSVIYCATLGHVELEVLEDLCHVKNFCGLNNYCTWKYMLKEECRKSCLEDCECDAALYESVYKGTLHKGEKFVVVKRLRSMVTDCEREFRAEMHVISLTHHKNLIWLIGYFIEDSMRLLVYEYMSNVSRDEFYCAATRVALRRLLAYKSLSKPFRTSQLAKQECFTENAREKRAISRYAAQIAIGHLHVPTLLRFRGDSSTSLSTHCMPELHHHLVAFLVFDMRLRESAHFFILRATLSALQLVGVAMKYLENLPQVLGVLLECGAIHHYFIQVHNDEAVEERLENLVYKGAKRGWCIGEAKRHDKELKRSVPGYARLFWLISLGDAYLVVPGPQVKLGEVPRLAKLVEQIHDQRDQILALDSDLVEIPIVDAHPK</sequence>
<evidence type="ECO:0000313" key="5">
    <source>
        <dbReference type="Proteomes" id="UP001428341"/>
    </source>
</evidence>
<dbReference type="GO" id="GO:0004672">
    <property type="term" value="F:protein kinase activity"/>
    <property type="evidence" value="ECO:0007669"/>
    <property type="project" value="InterPro"/>
</dbReference>
<keyword evidence="1" id="KW-0732">Signal</keyword>
<dbReference type="PANTHER" id="PTHR47976">
    <property type="entry name" value="G-TYPE LECTIN S-RECEPTOR-LIKE SERINE/THREONINE-PROTEIN KINASE SD2-5"/>
    <property type="match status" value="1"/>
</dbReference>
<dbReference type="InterPro" id="IPR011009">
    <property type="entry name" value="Kinase-like_dom_sf"/>
</dbReference>
<dbReference type="Gene3D" id="2.90.10.10">
    <property type="entry name" value="Bulb-type lectin domain"/>
    <property type="match status" value="1"/>
</dbReference>
<proteinExistence type="predicted"/>
<evidence type="ECO:0000256" key="1">
    <source>
        <dbReference type="ARBA" id="ARBA00022729"/>
    </source>
</evidence>
<organism evidence="4 5">
    <name type="scientific">Citrus x changshan-huyou</name>
    <dbReference type="NCBI Taxonomy" id="2935761"/>
    <lineage>
        <taxon>Eukaryota</taxon>
        <taxon>Viridiplantae</taxon>
        <taxon>Streptophyta</taxon>
        <taxon>Embryophyta</taxon>
        <taxon>Tracheophyta</taxon>
        <taxon>Spermatophyta</taxon>
        <taxon>Magnoliopsida</taxon>
        <taxon>eudicotyledons</taxon>
        <taxon>Gunneridae</taxon>
        <taxon>Pentapetalae</taxon>
        <taxon>rosids</taxon>
        <taxon>malvids</taxon>
        <taxon>Sapindales</taxon>
        <taxon>Rutaceae</taxon>
        <taxon>Aurantioideae</taxon>
        <taxon>Citrus</taxon>
    </lineage>
</organism>
<dbReference type="EMBL" id="JBCGBO010000001">
    <property type="protein sequence ID" value="KAK9230353.1"/>
    <property type="molecule type" value="Genomic_DNA"/>
</dbReference>
<dbReference type="Pfam" id="PF07714">
    <property type="entry name" value="PK_Tyr_Ser-Thr"/>
    <property type="match status" value="1"/>
</dbReference>
<dbReference type="AlphaFoldDB" id="A0AAP0R1X7"/>